<comment type="caution">
    <text evidence="3">The sequence shown here is derived from an EMBL/GenBank/DDBJ whole genome shotgun (WGS) entry which is preliminary data.</text>
</comment>
<keyword evidence="2" id="KW-0472">Membrane</keyword>
<feature type="transmembrane region" description="Helical" evidence="2">
    <location>
        <begin position="56"/>
        <end position="75"/>
    </location>
</feature>
<keyword evidence="2" id="KW-0812">Transmembrane</keyword>
<keyword evidence="4" id="KW-1185">Reference proteome</keyword>
<gene>
    <name evidence="3" type="ORF">CR103_13960</name>
</gene>
<proteinExistence type="predicted"/>
<dbReference type="AlphaFoldDB" id="A0A2G8SZI4"/>
<sequence length="359" mass="37792">MQALEWQSIPVDRIYRWASLLAAAASLLLIAFIFIGKPTTLILGEDNRYSTSKFQAALWFWLVISGYIAIVFHRMNAAGWNYIGGVDIPPNLLLLSGISVLTYAGAKAITNSQIEDAASKGEVARTRADEPAVKNLVTSKGDRVDLGDYQMVVITILAVVVYAVGVVEFMEHIEFRREITMPDVDATLLAIFGLGQAAYLGKKYAGDTPSAETVQSALQASETIAPKAKMDADKADTAASQATAKAEEAKATGGKADAAPTKADAVNEAQAALSLASTARGAADAAMSAAKAAEARARDASKILADWGKGANAAKFSKASADCQTEATRAMRCAIDADAKVKEAEAVAQRARANADART</sequence>
<protein>
    <submittedName>
        <fullName evidence="3">Uncharacterized protein</fullName>
    </submittedName>
</protein>
<evidence type="ECO:0000313" key="3">
    <source>
        <dbReference type="EMBL" id="PIL39189.1"/>
    </source>
</evidence>
<accession>A0A2G8SZI4</accession>
<name>A0A2G8SZI4_9BURK</name>
<evidence type="ECO:0000256" key="2">
    <source>
        <dbReference type="SAM" id="Phobius"/>
    </source>
</evidence>
<dbReference type="EMBL" id="PDOB01000022">
    <property type="protein sequence ID" value="PIL39189.1"/>
    <property type="molecule type" value="Genomic_DNA"/>
</dbReference>
<reference evidence="3 4" key="1">
    <citation type="submission" date="2017-10" db="EMBL/GenBank/DDBJ databases">
        <title>Massilia psychrophilum sp. nov., a novel purple-pigmented bacterium isolated from Tianshan glacier, Xinjiang Municipality, China.</title>
        <authorList>
            <person name="Wang H."/>
        </authorList>
    </citation>
    <scope>NUCLEOTIDE SEQUENCE [LARGE SCALE GENOMIC DNA]</scope>
    <source>
        <strain evidence="3 4">JCM 30813</strain>
    </source>
</reference>
<feature type="region of interest" description="Disordered" evidence="1">
    <location>
        <begin position="228"/>
        <end position="256"/>
    </location>
</feature>
<dbReference type="Proteomes" id="UP000228593">
    <property type="component" value="Unassembled WGS sequence"/>
</dbReference>
<organism evidence="3 4">
    <name type="scientific">Massilia psychrophila</name>
    <dbReference type="NCBI Taxonomy" id="1603353"/>
    <lineage>
        <taxon>Bacteria</taxon>
        <taxon>Pseudomonadati</taxon>
        <taxon>Pseudomonadota</taxon>
        <taxon>Betaproteobacteria</taxon>
        <taxon>Burkholderiales</taxon>
        <taxon>Oxalobacteraceae</taxon>
        <taxon>Telluria group</taxon>
        <taxon>Massilia</taxon>
    </lineage>
</organism>
<keyword evidence="2" id="KW-1133">Transmembrane helix</keyword>
<feature type="transmembrane region" description="Helical" evidence="2">
    <location>
        <begin position="149"/>
        <end position="167"/>
    </location>
</feature>
<evidence type="ECO:0000256" key="1">
    <source>
        <dbReference type="SAM" id="MobiDB-lite"/>
    </source>
</evidence>
<evidence type="ECO:0000313" key="4">
    <source>
        <dbReference type="Proteomes" id="UP000228593"/>
    </source>
</evidence>
<feature type="transmembrane region" description="Helical" evidence="2">
    <location>
        <begin position="14"/>
        <end position="35"/>
    </location>
</feature>